<evidence type="ECO:0000313" key="11">
    <source>
        <dbReference type="Proteomes" id="UP000176992"/>
    </source>
</evidence>
<dbReference type="InterPro" id="IPR000527">
    <property type="entry name" value="Flag_Lring"/>
</dbReference>
<dbReference type="GO" id="GO:0071973">
    <property type="term" value="P:bacterial-type flagellum-dependent cell motility"/>
    <property type="evidence" value="ECO:0007669"/>
    <property type="project" value="InterPro"/>
</dbReference>
<evidence type="ECO:0000256" key="8">
    <source>
        <dbReference type="ARBA" id="ARBA00023237"/>
    </source>
</evidence>
<evidence type="ECO:0000313" key="10">
    <source>
        <dbReference type="EMBL" id="OGF97832.1"/>
    </source>
</evidence>
<comment type="caution">
    <text evidence="10">The sequence shown here is derived from an EMBL/GenBank/DDBJ whole genome shotgun (WGS) entry which is preliminary data.</text>
</comment>
<dbReference type="GO" id="GO:0009279">
    <property type="term" value="C:cell outer membrane"/>
    <property type="evidence" value="ECO:0007669"/>
    <property type="project" value="UniProtKB-SubCell"/>
</dbReference>
<keyword evidence="5 9" id="KW-0732">Signal</keyword>
<comment type="similarity">
    <text evidence="4">Belongs to the FlgH family.</text>
</comment>
<accession>A0A1F5YCP3</accession>
<evidence type="ECO:0000256" key="3">
    <source>
        <dbReference type="ARBA" id="ARBA00004442"/>
    </source>
</evidence>
<comment type="subcellular location">
    <subcellularLocation>
        <location evidence="2">Bacterial flagellum basal body</location>
    </subcellularLocation>
    <subcellularLocation>
        <location evidence="3">Cell outer membrane</location>
    </subcellularLocation>
</comment>
<gene>
    <name evidence="10" type="ORF">A2Z86_05155</name>
</gene>
<keyword evidence="8" id="KW-0998">Cell outer membrane</keyword>
<proteinExistence type="inferred from homology"/>
<dbReference type="PANTHER" id="PTHR34933:SF1">
    <property type="entry name" value="FLAGELLAR L-RING PROTEIN"/>
    <property type="match status" value="1"/>
</dbReference>
<dbReference type="GO" id="GO:0003774">
    <property type="term" value="F:cytoskeletal motor activity"/>
    <property type="evidence" value="ECO:0007669"/>
    <property type="project" value="InterPro"/>
</dbReference>
<dbReference type="Pfam" id="PF02107">
    <property type="entry name" value="FlgH"/>
    <property type="match status" value="1"/>
</dbReference>
<dbReference type="Proteomes" id="UP000176992">
    <property type="component" value="Unassembled WGS sequence"/>
</dbReference>
<dbReference type="AlphaFoldDB" id="A0A1F5YCP3"/>
<evidence type="ECO:0000256" key="7">
    <source>
        <dbReference type="ARBA" id="ARBA00023143"/>
    </source>
</evidence>
<evidence type="ECO:0000256" key="5">
    <source>
        <dbReference type="ARBA" id="ARBA00022729"/>
    </source>
</evidence>
<organism evidence="10 11">
    <name type="scientific">Candidatus Glassbacteria bacterium GWA2_58_10</name>
    <dbReference type="NCBI Taxonomy" id="1817865"/>
    <lineage>
        <taxon>Bacteria</taxon>
        <taxon>Candidatus Glassiibacteriota</taxon>
    </lineage>
</organism>
<comment type="function">
    <text evidence="1">Assembles around the rod to form the L-ring and probably protects the motor/basal body from shearing forces during rotation.</text>
</comment>
<sequence>MFDVAVTACLALAWAVSLQAQMEFRGNVASLFTDERLFKVGDVLTVDINERVQGQNRAQFRSQRGTSVEATFGAGPGKVFGLLNPFTGDASSTNNFNSRLQNDKLSSFITNISVRVVRSDELGNLYLEGSKVIDLPDEKQLVVLTGIARSRDVSAQNTISSTQLADLHITMNAKGEGEEARRPSLFNRLFNWFF</sequence>
<dbReference type="PRINTS" id="PR01008">
    <property type="entry name" value="FLGLRINGFLGH"/>
</dbReference>
<protein>
    <recommendedName>
        <fullName evidence="12">Flagellar biosynthesis protein FlgH</fullName>
    </recommendedName>
</protein>
<evidence type="ECO:0000256" key="9">
    <source>
        <dbReference type="SAM" id="SignalP"/>
    </source>
</evidence>
<evidence type="ECO:0000256" key="1">
    <source>
        <dbReference type="ARBA" id="ARBA00002591"/>
    </source>
</evidence>
<evidence type="ECO:0008006" key="12">
    <source>
        <dbReference type="Google" id="ProtNLM"/>
    </source>
</evidence>
<evidence type="ECO:0000256" key="6">
    <source>
        <dbReference type="ARBA" id="ARBA00023136"/>
    </source>
</evidence>
<dbReference type="EMBL" id="MFIV01000206">
    <property type="protein sequence ID" value="OGF97832.1"/>
    <property type="molecule type" value="Genomic_DNA"/>
</dbReference>
<dbReference type="PANTHER" id="PTHR34933">
    <property type="entry name" value="FLAGELLAR L-RING PROTEIN"/>
    <property type="match status" value="1"/>
</dbReference>
<name>A0A1F5YCP3_9BACT</name>
<evidence type="ECO:0000256" key="2">
    <source>
        <dbReference type="ARBA" id="ARBA00004117"/>
    </source>
</evidence>
<dbReference type="GO" id="GO:0009427">
    <property type="term" value="C:bacterial-type flagellum basal body, distal rod, L ring"/>
    <property type="evidence" value="ECO:0007669"/>
    <property type="project" value="InterPro"/>
</dbReference>
<feature type="chain" id="PRO_5009522409" description="Flagellar biosynthesis protein FlgH" evidence="9">
    <location>
        <begin position="21"/>
        <end position="194"/>
    </location>
</feature>
<keyword evidence="6" id="KW-0472">Membrane</keyword>
<reference evidence="10 11" key="1">
    <citation type="journal article" date="2016" name="Nat. Commun.">
        <title>Thousands of microbial genomes shed light on interconnected biogeochemical processes in an aquifer system.</title>
        <authorList>
            <person name="Anantharaman K."/>
            <person name="Brown C.T."/>
            <person name="Hug L.A."/>
            <person name="Sharon I."/>
            <person name="Castelle C.J."/>
            <person name="Probst A.J."/>
            <person name="Thomas B.C."/>
            <person name="Singh A."/>
            <person name="Wilkins M.J."/>
            <person name="Karaoz U."/>
            <person name="Brodie E.L."/>
            <person name="Williams K.H."/>
            <person name="Hubbard S.S."/>
            <person name="Banfield J.F."/>
        </authorList>
    </citation>
    <scope>NUCLEOTIDE SEQUENCE [LARGE SCALE GENOMIC DNA]</scope>
</reference>
<feature type="signal peptide" evidence="9">
    <location>
        <begin position="1"/>
        <end position="20"/>
    </location>
</feature>
<evidence type="ECO:0000256" key="4">
    <source>
        <dbReference type="ARBA" id="ARBA00006929"/>
    </source>
</evidence>
<keyword evidence="7" id="KW-0975">Bacterial flagellum</keyword>